<evidence type="ECO:0000313" key="4">
    <source>
        <dbReference type="Proteomes" id="UP000608071"/>
    </source>
</evidence>
<dbReference type="SUPFAM" id="SSF49363">
    <property type="entry name" value="Purple acid phosphatase, N-terminal domain"/>
    <property type="match status" value="1"/>
</dbReference>
<dbReference type="InterPro" id="IPR015914">
    <property type="entry name" value="PAPs_N"/>
</dbReference>
<dbReference type="EMBL" id="JACSQL010000006">
    <property type="protein sequence ID" value="MBD7969387.1"/>
    <property type="molecule type" value="Genomic_DNA"/>
</dbReference>
<evidence type="ECO:0000313" key="3">
    <source>
        <dbReference type="EMBL" id="MBD7969387.1"/>
    </source>
</evidence>
<dbReference type="InterPro" id="IPR008963">
    <property type="entry name" value="Purple_acid_Pase-like_N"/>
</dbReference>
<organism evidence="3 4">
    <name type="scientific">Paenibacillus gallinarum</name>
    <dbReference type="NCBI Taxonomy" id="2762232"/>
    <lineage>
        <taxon>Bacteria</taxon>
        <taxon>Bacillati</taxon>
        <taxon>Bacillota</taxon>
        <taxon>Bacilli</taxon>
        <taxon>Bacillales</taxon>
        <taxon>Paenibacillaceae</taxon>
        <taxon>Paenibacillus</taxon>
    </lineage>
</organism>
<dbReference type="PANTHER" id="PTHR45867:SF3">
    <property type="entry name" value="ACID PHOSPHATASE TYPE 7"/>
    <property type="match status" value="1"/>
</dbReference>
<dbReference type="Proteomes" id="UP000608071">
    <property type="component" value="Unassembled WGS sequence"/>
</dbReference>
<protein>
    <submittedName>
        <fullName evidence="3">S-layer homology domain-containing protein</fullName>
    </submittedName>
</protein>
<dbReference type="Pfam" id="PF00395">
    <property type="entry name" value="SLH"/>
    <property type="match status" value="3"/>
</dbReference>
<reference evidence="3 4" key="1">
    <citation type="submission" date="2020-08" db="EMBL/GenBank/DDBJ databases">
        <title>A Genomic Blueprint of the Chicken Gut Microbiome.</title>
        <authorList>
            <person name="Gilroy R."/>
            <person name="Ravi A."/>
            <person name="Getino M."/>
            <person name="Pursley I."/>
            <person name="Horton D.L."/>
            <person name="Alikhan N.-F."/>
            <person name="Baker D."/>
            <person name="Gharbi K."/>
            <person name="Hall N."/>
            <person name="Watson M."/>
            <person name="Adriaenssens E.M."/>
            <person name="Foster-Nyarko E."/>
            <person name="Jarju S."/>
            <person name="Secka A."/>
            <person name="Antonio M."/>
            <person name="Oren A."/>
            <person name="Chaudhuri R."/>
            <person name="La Ragione R.M."/>
            <person name="Hildebrand F."/>
            <person name="Pallen M.J."/>
        </authorList>
    </citation>
    <scope>NUCLEOTIDE SEQUENCE [LARGE SCALE GENOMIC DNA]</scope>
    <source>
        <strain evidence="3 4">Sa2BVA9</strain>
    </source>
</reference>
<feature type="domain" description="SLH" evidence="2">
    <location>
        <begin position="551"/>
        <end position="609"/>
    </location>
</feature>
<feature type="domain" description="SLH" evidence="2">
    <location>
        <begin position="610"/>
        <end position="667"/>
    </location>
</feature>
<dbReference type="Gene3D" id="2.60.40.380">
    <property type="entry name" value="Purple acid phosphatase-like, N-terminal"/>
    <property type="match status" value="1"/>
</dbReference>
<evidence type="ECO:0000256" key="1">
    <source>
        <dbReference type="ARBA" id="ARBA00022729"/>
    </source>
</evidence>
<proteinExistence type="predicted"/>
<dbReference type="Gene3D" id="3.60.21.10">
    <property type="match status" value="1"/>
</dbReference>
<dbReference type="PANTHER" id="PTHR45867">
    <property type="entry name" value="PURPLE ACID PHOSPHATASE"/>
    <property type="match status" value="1"/>
</dbReference>
<dbReference type="Pfam" id="PF00149">
    <property type="entry name" value="Metallophos"/>
    <property type="match status" value="1"/>
</dbReference>
<name>A0ABR8T115_9BACL</name>
<gene>
    <name evidence="3" type="ORF">H9647_15045</name>
</gene>
<dbReference type="InterPro" id="IPR029052">
    <property type="entry name" value="Metallo-depent_PP-like"/>
</dbReference>
<accession>A0ABR8T115</accession>
<dbReference type="SUPFAM" id="SSF56300">
    <property type="entry name" value="Metallo-dependent phosphatases"/>
    <property type="match status" value="1"/>
</dbReference>
<keyword evidence="4" id="KW-1185">Reference proteome</keyword>
<feature type="domain" description="SLH" evidence="2">
    <location>
        <begin position="487"/>
        <end position="550"/>
    </location>
</feature>
<dbReference type="PROSITE" id="PS51272">
    <property type="entry name" value="SLH"/>
    <property type="match status" value="3"/>
</dbReference>
<dbReference type="InterPro" id="IPR001119">
    <property type="entry name" value="SLH_dom"/>
</dbReference>
<comment type="caution">
    <text evidence="3">The sequence shown here is derived from an EMBL/GenBank/DDBJ whole genome shotgun (WGS) entry which is preliminary data.</text>
</comment>
<dbReference type="Pfam" id="PF16656">
    <property type="entry name" value="Pur_ac_phosph_N"/>
    <property type="match status" value="1"/>
</dbReference>
<sequence length="667" mass="72909">MINMFKKGTAFILSFILVLGLVIIPSALPVNAESTEQADQVLNQDISKVTTTFYGDTTSSKGFTWYTSKQLTDSTVQVTKKSGGKPDFNNALTFTGASSISTNSPEELVHKAEASGLEANTIYSYRVGDKTRGVWSKEGTFQTAPDSGSFTFIDIADTQAKTEEEAILSSETLEKALQTVTDAQFVVHNGDIVDTGTTEDQWNWLLGHSQDSLLHTTIVPSAGNHEDENFAFYEHFHINEPTGSATETGAYYSFDYSNAHFIVLNSNEDSEKYANFSEDQVEWLKKDAAAAKKAGAKWIIVNIHKGPYTTSNHATDDDILGANGVRNQIAPLMAELNIDFVMQGHDHIYARTKPITSEGKATSPEKITETLNGETIEYSLNPDGSIYVIPATAGPKVYYKNKSEELGDSYYRLFEKAEEHHAAIYGPDPDKNDRPKRSQVQNFVGITIDGDKFTAVTYEIDQNKNEAKPFIVDQFGIIKKDTATSTDPVVSLKDISGHWAESAIHSGVTAGYITGYTDQTFKPNAYISRAEFITMLGRALQMKETTSSLTFTDSKEIPSWASSYLSQAVEAEIVSGYGDGTFRAGNSLNRSEITTWMVRAAGLTVTNNASLSFTDKDSVPAWAVPYVATGVKAGLVSGVGHNRFAPEQLTTRAEAAVFIAKLLTVKN</sequence>
<dbReference type="InterPro" id="IPR004843">
    <property type="entry name" value="Calcineurin-like_PHP"/>
</dbReference>
<keyword evidence="1" id="KW-0732">Signal</keyword>
<evidence type="ECO:0000259" key="2">
    <source>
        <dbReference type="PROSITE" id="PS51272"/>
    </source>
</evidence>